<keyword evidence="1" id="KW-0812">Transmembrane</keyword>
<accession>A0A0B2QGI1</accession>
<sequence length="103" mass="11439">MRLFVHETGQADDVSSFYHCSILNTSQHFLVIIDTILQIHNNRNLLPIITCAMLILGGVASFLALSIFSFTFAIISLGLWLGILALFVYIYVVPQRSSGLLPL</sequence>
<reference evidence="2" key="1">
    <citation type="submission" date="2014-07" db="EMBL/GenBank/DDBJ databases">
        <title>Identification of a novel salt tolerance gene in wild soybean by whole-genome sequencing.</title>
        <authorList>
            <person name="Lam H.-M."/>
            <person name="Qi X."/>
            <person name="Li M.-W."/>
            <person name="Liu X."/>
            <person name="Xie M."/>
            <person name="Ni M."/>
            <person name="Xu X."/>
        </authorList>
    </citation>
    <scope>NUCLEOTIDE SEQUENCE [LARGE SCALE GENOMIC DNA]</scope>
    <source>
        <tissue evidence="2">Root</tissue>
    </source>
</reference>
<feature type="transmembrane region" description="Helical" evidence="1">
    <location>
        <begin position="70"/>
        <end position="92"/>
    </location>
</feature>
<evidence type="ECO:0000313" key="2">
    <source>
        <dbReference type="EMBL" id="KHN20325.1"/>
    </source>
</evidence>
<dbReference type="EMBL" id="KN658494">
    <property type="protein sequence ID" value="KHN20325.1"/>
    <property type="molecule type" value="Genomic_DNA"/>
</dbReference>
<name>A0A0B2QGI1_GLYSO</name>
<organism evidence="2">
    <name type="scientific">Glycine soja</name>
    <name type="common">Wild soybean</name>
    <dbReference type="NCBI Taxonomy" id="3848"/>
    <lineage>
        <taxon>Eukaryota</taxon>
        <taxon>Viridiplantae</taxon>
        <taxon>Streptophyta</taxon>
        <taxon>Embryophyta</taxon>
        <taxon>Tracheophyta</taxon>
        <taxon>Spermatophyta</taxon>
        <taxon>Magnoliopsida</taxon>
        <taxon>eudicotyledons</taxon>
        <taxon>Gunneridae</taxon>
        <taxon>Pentapetalae</taxon>
        <taxon>rosids</taxon>
        <taxon>fabids</taxon>
        <taxon>Fabales</taxon>
        <taxon>Fabaceae</taxon>
        <taxon>Papilionoideae</taxon>
        <taxon>50 kb inversion clade</taxon>
        <taxon>NPAAA clade</taxon>
        <taxon>indigoferoid/millettioid clade</taxon>
        <taxon>Phaseoleae</taxon>
        <taxon>Glycine</taxon>
        <taxon>Glycine subgen. Soja</taxon>
    </lineage>
</organism>
<keyword evidence="1" id="KW-0472">Membrane</keyword>
<proteinExistence type="predicted"/>
<feature type="transmembrane region" description="Helical" evidence="1">
    <location>
        <begin position="45"/>
        <end position="64"/>
    </location>
</feature>
<protein>
    <submittedName>
        <fullName evidence="2">Uncharacterized protein</fullName>
    </submittedName>
</protein>
<dbReference type="AlphaFoldDB" id="A0A0B2QGI1"/>
<dbReference type="Proteomes" id="UP000053555">
    <property type="component" value="Unassembled WGS sequence"/>
</dbReference>
<gene>
    <name evidence="2" type="ORF">glysoja_034708</name>
</gene>
<evidence type="ECO:0000256" key="1">
    <source>
        <dbReference type="SAM" id="Phobius"/>
    </source>
</evidence>
<keyword evidence="1" id="KW-1133">Transmembrane helix</keyword>